<dbReference type="STRING" id="284581.AMD01_06960"/>
<dbReference type="EMBL" id="LILC01000010">
    <property type="protein sequence ID" value="KOO47090.1"/>
    <property type="molecule type" value="Genomic_DNA"/>
</dbReference>
<dbReference type="FunFam" id="3.30.2350.10:FF:000005">
    <property type="entry name" value="Pseudouridine synthase"/>
    <property type="match status" value="1"/>
</dbReference>
<dbReference type="AlphaFoldDB" id="A0A0M0L7P0"/>
<dbReference type="NCBIfam" id="TIGR00005">
    <property type="entry name" value="rluA_subfam"/>
    <property type="match status" value="1"/>
</dbReference>
<keyword evidence="3 5" id="KW-0413">Isomerase</keyword>
<dbReference type="InterPro" id="IPR050188">
    <property type="entry name" value="RluA_PseudoU_synthase"/>
</dbReference>
<dbReference type="PANTHER" id="PTHR21600">
    <property type="entry name" value="MITOCHONDRIAL RNA PSEUDOURIDINE SYNTHASE"/>
    <property type="match status" value="1"/>
</dbReference>
<dbReference type="GO" id="GO:0140098">
    <property type="term" value="F:catalytic activity, acting on RNA"/>
    <property type="evidence" value="ECO:0007669"/>
    <property type="project" value="UniProtKB-ARBA"/>
</dbReference>
<reference evidence="8" key="1">
    <citation type="submission" date="2015-08" db="EMBL/GenBank/DDBJ databases">
        <title>Fjat-14210 dsm16467.</title>
        <authorList>
            <person name="Liu B."/>
            <person name="Wang J."/>
            <person name="Zhu Y."/>
            <person name="Liu G."/>
            <person name="Chen Q."/>
            <person name="Chen Z."/>
            <person name="Lan J."/>
            <person name="Che J."/>
            <person name="Ge C."/>
            <person name="Shi H."/>
            <person name="Pan Z."/>
            <person name="Liu X."/>
        </authorList>
    </citation>
    <scope>NUCLEOTIDE SEQUENCE [LARGE SCALE GENOMIC DNA]</scope>
    <source>
        <strain evidence="8">DSM 16467</strain>
    </source>
</reference>
<evidence type="ECO:0000313" key="8">
    <source>
        <dbReference type="Proteomes" id="UP000037558"/>
    </source>
</evidence>
<dbReference type="Pfam" id="PF00849">
    <property type="entry name" value="PseudoU_synth_2"/>
    <property type="match status" value="1"/>
</dbReference>
<accession>A0A0M0L7P0</accession>
<gene>
    <name evidence="7" type="ORF">AMD01_06960</name>
</gene>
<sequence length="307" mass="35255">MNRKGNWLEIILSTTNEVTIEEWLKKTWPVPKKLLHKWRMEKSVRLNGETVPWQTKVSKGDRLEVQVFAEEDHSITPFYVDLDIRFEDDHLLVVNKPAGMDTHPSNEEDDQTLTNAVAFHFLTEGLSLKPRHVHRLDRDTSGALLFAKHHLASAILDGMLEKRQIRRTYIAVAEGIIKTNKGVIKEPIGKDRHHSTRRRVSENGVKAITHYKVLKRDHERQQTLVELSLETGRTHQIRVHLSHLGHPLAGDVLYGGKQNASTTQQALHAIKLAFPHPFTNESISVLAPTSDEIFLPYHQIIEKQFFE</sequence>
<feature type="domain" description="Pseudouridine synthase RsuA/RluA-like" evidence="6">
    <location>
        <begin position="90"/>
        <end position="243"/>
    </location>
</feature>
<dbReference type="PATRIC" id="fig|284581.3.peg.1273"/>
<evidence type="ECO:0000313" key="7">
    <source>
        <dbReference type="EMBL" id="KOO47090.1"/>
    </source>
</evidence>
<dbReference type="Proteomes" id="UP000037558">
    <property type="component" value="Unassembled WGS sequence"/>
</dbReference>
<proteinExistence type="inferred from homology"/>
<dbReference type="Gene3D" id="3.30.2350.10">
    <property type="entry name" value="Pseudouridine synthase"/>
    <property type="match status" value="1"/>
</dbReference>
<evidence type="ECO:0000256" key="3">
    <source>
        <dbReference type="ARBA" id="ARBA00023235"/>
    </source>
</evidence>
<dbReference type="GO" id="GO:0000455">
    <property type="term" value="P:enzyme-directed rRNA pseudouridine synthesis"/>
    <property type="evidence" value="ECO:0007669"/>
    <property type="project" value="TreeGrafter"/>
</dbReference>
<dbReference type="InterPro" id="IPR006224">
    <property type="entry name" value="PsdUridine_synth_RluA-like_CS"/>
</dbReference>
<evidence type="ECO:0000259" key="6">
    <source>
        <dbReference type="Pfam" id="PF00849"/>
    </source>
</evidence>
<dbReference type="EC" id="5.4.99.-" evidence="5"/>
<dbReference type="GO" id="GO:0009982">
    <property type="term" value="F:pseudouridine synthase activity"/>
    <property type="evidence" value="ECO:0007669"/>
    <property type="project" value="InterPro"/>
</dbReference>
<keyword evidence="8" id="KW-1185">Reference proteome</keyword>
<evidence type="ECO:0000256" key="2">
    <source>
        <dbReference type="ARBA" id="ARBA00010876"/>
    </source>
</evidence>
<dbReference type="InterPro" id="IPR006145">
    <property type="entry name" value="PsdUridine_synth_RsuA/RluA"/>
</dbReference>
<dbReference type="SUPFAM" id="SSF55120">
    <property type="entry name" value="Pseudouridine synthase"/>
    <property type="match status" value="1"/>
</dbReference>
<comment type="catalytic activity">
    <reaction evidence="1 5">
        <text>a uridine in RNA = a pseudouridine in RNA</text>
        <dbReference type="Rhea" id="RHEA:48348"/>
        <dbReference type="Rhea" id="RHEA-COMP:12068"/>
        <dbReference type="Rhea" id="RHEA-COMP:12069"/>
        <dbReference type="ChEBI" id="CHEBI:65314"/>
        <dbReference type="ChEBI" id="CHEBI:65315"/>
    </reaction>
</comment>
<comment type="caution">
    <text evidence="7">The sequence shown here is derived from an EMBL/GenBank/DDBJ whole genome shotgun (WGS) entry which is preliminary data.</text>
</comment>
<comment type="function">
    <text evidence="5">Responsible for synthesis of pseudouridine from uracil.</text>
</comment>
<dbReference type="InterPro" id="IPR006225">
    <property type="entry name" value="PsdUridine_synth_RluC/D"/>
</dbReference>
<dbReference type="PANTHER" id="PTHR21600:SF71">
    <property type="entry name" value="PSEUDOURIDINE SYNTHASE"/>
    <property type="match status" value="1"/>
</dbReference>
<evidence type="ECO:0000256" key="5">
    <source>
        <dbReference type="RuleBase" id="RU362028"/>
    </source>
</evidence>
<organism evidence="7 8">
    <name type="scientific">Priestia koreensis</name>
    <dbReference type="NCBI Taxonomy" id="284581"/>
    <lineage>
        <taxon>Bacteria</taxon>
        <taxon>Bacillati</taxon>
        <taxon>Bacillota</taxon>
        <taxon>Bacilli</taxon>
        <taxon>Bacillales</taxon>
        <taxon>Bacillaceae</taxon>
        <taxon>Priestia</taxon>
    </lineage>
</organism>
<evidence type="ECO:0000256" key="4">
    <source>
        <dbReference type="PIRSR" id="PIRSR606225-1"/>
    </source>
</evidence>
<dbReference type="InterPro" id="IPR020103">
    <property type="entry name" value="PsdUridine_synth_cat_dom_sf"/>
</dbReference>
<feature type="active site" evidence="4">
    <location>
        <position position="137"/>
    </location>
</feature>
<evidence type="ECO:0000256" key="1">
    <source>
        <dbReference type="ARBA" id="ARBA00000073"/>
    </source>
</evidence>
<dbReference type="PROSITE" id="PS01129">
    <property type="entry name" value="PSI_RLU"/>
    <property type="match status" value="1"/>
</dbReference>
<protein>
    <recommendedName>
        <fullName evidence="5">Pseudouridine synthase</fullName>
        <ecNumber evidence="5">5.4.99.-</ecNumber>
    </recommendedName>
</protein>
<dbReference type="CDD" id="cd02869">
    <property type="entry name" value="PseudoU_synth_RluA_like"/>
    <property type="match status" value="1"/>
</dbReference>
<comment type="similarity">
    <text evidence="2 5">Belongs to the pseudouridine synthase RluA family.</text>
</comment>
<dbReference type="GO" id="GO:0003723">
    <property type="term" value="F:RNA binding"/>
    <property type="evidence" value="ECO:0007669"/>
    <property type="project" value="InterPro"/>
</dbReference>
<name>A0A0M0L7P0_9BACI</name>